<protein>
    <submittedName>
        <fullName evidence="1">Uncharacterized protein</fullName>
    </submittedName>
</protein>
<gene>
    <name evidence="1" type="ORF">BN2476_170077</name>
</gene>
<dbReference type="EMBL" id="CYGY02000017">
    <property type="protein sequence ID" value="SIT38322.1"/>
    <property type="molecule type" value="Genomic_DNA"/>
</dbReference>
<evidence type="ECO:0000313" key="1">
    <source>
        <dbReference type="EMBL" id="SIT38322.1"/>
    </source>
</evidence>
<proteinExistence type="predicted"/>
<comment type="caution">
    <text evidence="1">The sequence shown here is derived from an EMBL/GenBank/DDBJ whole genome shotgun (WGS) entry which is preliminary data.</text>
</comment>
<sequence length="63" mass="6440">MRAAARRIGRCARRLARVSLFVASRQALQSVQSAHCVGGLAGCGPLATVAGVFTKNLPGTTTG</sequence>
<accession>A0A1N7RT75</accession>
<dbReference type="Proteomes" id="UP000195569">
    <property type="component" value="Unassembled WGS sequence"/>
</dbReference>
<evidence type="ECO:0000313" key="2">
    <source>
        <dbReference type="Proteomes" id="UP000195569"/>
    </source>
</evidence>
<organism evidence="1 2">
    <name type="scientific">Paraburkholderia piptadeniae</name>
    <dbReference type="NCBI Taxonomy" id="1701573"/>
    <lineage>
        <taxon>Bacteria</taxon>
        <taxon>Pseudomonadati</taxon>
        <taxon>Pseudomonadota</taxon>
        <taxon>Betaproteobacteria</taxon>
        <taxon>Burkholderiales</taxon>
        <taxon>Burkholderiaceae</taxon>
        <taxon>Paraburkholderia</taxon>
    </lineage>
</organism>
<name>A0A1N7RT75_9BURK</name>
<keyword evidence="2" id="KW-1185">Reference proteome</keyword>
<dbReference type="AlphaFoldDB" id="A0A1N7RT75"/>
<reference evidence="1" key="1">
    <citation type="submission" date="2016-12" db="EMBL/GenBank/DDBJ databases">
        <authorList>
            <person name="Moulin L."/>
        </authorList>
    </citation>
    <scope>NUCLEOTIDE SEQUENCE [LARGE SCALE GENOMIC DNA]</scope>
    <source>
        <strain evidence="1">STM 7183</strain>
    </source>
</reference>